<reference evidence="15 16" key="1">
    <citation type="submission" date="2015-03" db="EMBL/GenBank/DDBJ databases">
        <authorList>
            <person name="Radwan O."/>
            <person name="Al-Naeli F.A."/>
            <person name="Rendon G.A."/>
            <person name="Fields C."/>
        </authorList>
    </citation>
    <scope>NUCLEOTIDE SEQUENCE [LARGE SCALE GENOMIC DNA]</scope>
    <source>
        <strain evidence="15">CR-DP1</strain>
    </source>
</reference>
<dbReference type="SUPFAM" id="SSF51182">
    <property type="entry name" value="RmlC-like cupins"/>
    <property type="match status" value="1"/>
</dbReference>
<dbReference type="InterPro" id="IPR014710">
    <property type="entry name" value="RmlC-like_jellyroll"/>
</dbReference>
<proteinExistence type="inferred from homology"/>
<feature type="domain" description="Homogentisate 1,2-dioxygenase N-terminal" evidence="14">
    <location>
        <begin position="13"/>
        <end position="299"/>
    </location>
</feature>
<dbReference type="EMBL" id="LAEV01002267">
    <property type="protein sequence ID" value="KKA26142.1"/>
    <property type="molecule type" value="Genomic_DNA"/>
</dbReference>
<feature type="binding site" evidence="12">
    <location>
        <position position="355"/>
    </location>
    <ligand>
        <name>Fe cation</name>
        <dbReference type="ChEBI" id="CHEBI:24875"/>
    </ligand>
</feature>
<keyword evidence="5 12" id="KW-0479">Metal-binding</keyword>
<sequence>MSSGTFNHPELYKYQSGFSCYLESKIHATRTEAVAGALPVARNSPQKPSHGLYTEKFSGTSFTAPRHANKQSWLYRILPSCSHPPFVSAPVTDNDTLATKHLEYAPNQLRWDPFDHDTASLHDFVSGMHLVSGAGDPVLKQGIGISVFAAGRDMQDKSAFYSADGDLLVVPQEGVLDIRTEMGRLLVRPMEVCVLPRGIRYHVRLPAGPARGYALELYQGHFSLPELGPIGSNGLANERDFQVPVACFTEDYTDTTTGSSTAYTVTAKFNNAFYVTEQDHTPFDVVAWHGNYYPFKYDLHRFNTIGSISFDHPDPSIFTVLTAPSSVPGTAVADFVIFPPRWLVAEDTFRPPWFHRNTMSEFMGLICGEYDAKKGSAGGFQPGGASLHNVMSGHGPDVQSFEGARVADLKPVKVGAGSCAFMFESCLMLGVTQWGLEKCNKVQASYVDKSWQKMKVHWKMPDTGVISNRVEG</sequence>
<dbReference type="CDD" id="cd07000">
    <property type="entry name" value="cupin_HGO_N"/>
    <property type="match status" value="1"/>
</dbReference>
<gene>
    <name evidence="15" type="ORF">TD95_003648</name>
</gene>
<keyword evidence="6" id="KW-0828">Tyrosine catabolism</keyword>
<dbReference type="GO" id="GO:0046872">
    <property type="term" value="F:metal ion binding"/>
    <property type="evidence" value="ECO:0007669"/>
    <property type="project" value="UniProtKB-KW"/>
</dbReference>
<feature type="active site" description="Proton acceptor" evidence="11">
    <location>
        <position position="312"/>
    </location>
</feature>
<evidence type="ECO:0000256" key="1">
    <source>
        <dbReference type="ARBA" id="ARBA00001962"/>
    </source>
</evidence>
<dbReference type="InterPro" id="IPR046451">
    <property type="entry name" value="HgmA_C"/>
</dbReference>
<dbReference type="FunFam" id="2.60.120.10:FF:000053">
    <property type="entry name" value="Homogentisate 1,2-dioxygenase"/>
    <property type="match status" value="1"/>
</dbReference>
<evidence type="ECO:0000313" key="15">
    <source>
        <dbReference type="EMBL" id="KKA26142.1"/>
    </source>
</evidence>
<feature type="binding site" evidence="12">
    <location>
        <position position="394"/>
    </location>
    <ligand>
        <name>homogentisate</name>
        <dbReference type="ChEBI" id="CHEBI:16169"/>
    </ligand>
</feature>
<dbReference type="PANTHER" id="PTHR11056:SF0">
    <property type="entry name" value="HOMOGENTISATE 1,2-DIOXYGENASE"/>
    <property type="match status" value="1"/>
</dbReference>
<dbReference type="Pfam" id="PF04209">
    <property type="entry name" value="HgmA_C"/>
    <property type="match status" value="1"/>
</dbReference>
<name>A0A0F4Z6M8_9PEZI</name>
<dbReference type="Gene3D" id="2.60.120.10">
    <property type="entry name" value="Jelly Rolls"/>
    <property type="match status" value="1"/>
</dbReference>
<keyword evidence="7" id="KW-0223">Dioxygenase</keyword>
<evidence type="ECO:0000256" key="9">
    <source>
        <dbReference type="ARBA" id="ARBA00023004"/>
    </source>
</evidence>
<comment type="caution">
    <text evidence="15">The sequence shown here is derived from an EMBL/GenBank/DDBJ whole genome shotgun (WGS) entry which is preliminary data.</text>
</comment>
<comment type="cofactor">
    <cofactor evidence="1 12">
        <name>Fe cation</name>
        <dbReference type="ChEBI" id="CHEBI:24875"/>
    </cofactor>
</comment>
<dbReference type="InterPro" id="IPR046452">
    <property type="entry name" value="HgmA_N"/>
</dbReference>
<organism evidence="15 16">
    <name type="scientific">Thielaviopsis punctulata</name>
    <dbReference type="NCBI Taxonomy" id="72032"/>
    <lineage>
        <taxon>Eukaryota</taxon>
        <taxon>Fungi</taxon>
        <taxon>Dikarya</taxon>
        <taxon>Ascomycota</taxon>
        <taxon>Pezizomycotina</taxon>
        <taxon>Sordariomycetes</taxon>
        <taxon>Hypocreomycetidae</taxon>
        <taxon>Microascales</taxon>
        <taxon>Ceratocystidaceae</taxon>
        <taxon>Thielaviopsis</taxon>
    </lineage>
</organism>
<evidence type="ECO:0000259" key="14">
    <source>
        <dbReference type="Pfam" id="PF20510"/>
    </source>
</evidence>
<keyword evidence="9 12" id="KW-0408">Iron</keyword>
<keyword evidence="8" id="KW-0560">Oxidoreductase</keyword>
<dbReference type="InterPro" id="IPR011051">
    <property type="entry name" value="RmlC_Cupin_sf"/>
</dbReference>
<evidence type="ECO:0000256" key="2">
    <source>
        <dbReference type="ARBA" id="ARBA00004704"/>
    </source>
</evidence>
<evidence type="ECO:0000256" key="4">
    <source>
        <dbReference type="ARBA" id="ARBA00013127"/>
    </source>
</evidence>
<dbReference type="GO" id="GO:0006572">
    <property type="term" value="P:L-tyrosine catabolic process"/>
    <property type="evidence" value="ECO:0007669"/>
    <property type="project" value="UniProtKB-KW"/>
</dbReference>
<dbReference type="NCBIfam" id="TIGR01015">
    <property type="entry name" value="hmgA"/>
    <property type="match status" value="1"/>
</dbReference>
<comment type="pathway">
    <text evidence="2">Amino-acid degradation; L-phenylalanine degradation; acetoacetate and fumarate from L-phenylalanine: step 4/6.</text>
</comment>
<evidence type="ECO:0000256" key="3">
    <source>
        <dbReference type="ARBA" id="ARBA00007757"/>
    </source>
</evidence>
<evidence type="ECO:0000256" key="5">
    <source>
        <dbReference type="ARBA" id="ARBA00022723"/>
    </source>
</evidence>
<dbReference type="Pfam" id="PF20510">
    <property type="entry name" value="HgmA_N"/>
    <property type="match status" value="1"/>
</dbReference>
<dbReference type="Proteomes" id="UP000033483">
    <property type="component" value="Unassembled WGS sequence"/>
</dbReference>
<evidence type="ECO:0000256" key="11">
    <source>
        <dbReference type="PIRSR" id="PIRSR605708-1"/>
    </source>
</evidence>
<comment type="similarity">
    <text evidence="3">Belongs to the homogentisate dioxygenase family.</text>
</comment>
<feature type="binding site" evidence="12">
    <location>
        <position position="361"/>
    </location>
    <ligand>
        <name>Fe cation</name>
        <dbReference type="ChEBI" id="CHEBI:24875"/>
    </ligand>
</feature>
<keyword evidence="10" id="KW-0585">Phenylalanine catabolism</keyword>
<feature type="domain" description="Homogentisate 1,2-dioxygenase C-terminal" evidence="13">
    <location>
        <begin position="301"/>
        <end position="457"/>
    </location>
</feature>
<accession>A0A0F4Z6M8</accession>
<evidence type="ECO:0000259" key="13">
    <source>
        <dbReference type="Pfam" id="PF04209"/>
    </source>
</evidence>
<dbReference type="EC" id="1.13.11.5" evidence="4"/>
<dbReference type="AlphaFoldDB" id="A0A0F4Z6M8"/>
<dbReference type="UniPathway" id="UPA00139">
    <property type="reaction ID" value="UER00339"/>
</dbReference>
<dbReference type="GO" id="GO:0004411">
    <property type="term" value="F:homogentisate 1,2-dioxygenase activity"/>
    <property type="evidence" value="ECO:0007669"/>
    <property type="project" value="UniProtKB-EC"/>
</dbReference>
<evidence type="ECO:0000256" key="12">
    <source>
        <dbReference type="PIRSR" id="PIRSR605708-2"/>
    </source>
</evidence>
<protein>
    <recommendedName>
        <fullName evidence="4">homogentisate 1,2-dioxygenase</fullName>
        <ecNumber evidence="4">1.13.11.5</ecNumber>
    </recommendedName>
</protein>
<dbReference type="OrthoDB" id="1689029at2759"/>
<evidence type="ECO:0000256" key="7">
    <source>
        <dbReference type="ARBA" id="ARBA00022964"/>
    </source>
</evidence>
<dbReference type="PANTHER" id="PTHR11056">
    <property type="entry name" value="HOMOGENTISATE 1,2-DIOXYGENASE"/>
    <property type="match status" value="1"/>
</dbReference>
<dbReference type="GO" id="GO:0006559">
    <property type="term" value="P:L-phenylalanine catabolic process"/>
    <property type="evidence" value="ECO:0007669"/>
    <property type="project" value="UniProtKB-UniPathway"/>
</dbReference>
<dbReference type="GO" id="GO:0005737">
    <property type="term" value="C:cytoplasm"/>
    <property type="evidence" value="ECO:0007669"/>
    <property type="project" value="TreeGrafter"/>
</dbReference>
<evidence type="ECO:0000313" key="16">
    <source>
        <dbReference type="Proteomes" id="UP000033483"/>
    </source>
</evidence>
<evidence type="ECO:0000256" key="8">
    <source>
        <dbReference type="ARBA" id="ARBA00023002"/>
    </source>
</evidence>
<keyword evidence="16" id="KW-1185">Reference proteome</keyword>
<dbReference type="InterPro" id="IPR005708">
    <property type="entry name" value="Homogentis_dOase"/>
</dbReference>
<feature type="binding site" evidence="12">
    <location>
        <position position="370"/>
    </location>
    <ligand>
        <name>homogentisate</name>
        <dbReference type="ChEBI" id="CHEBI:16169"/>
    </ligand>
</feature>
<feature type="binding site" evidence="12">
    <location>
        <position position="394"/>
    </location>
    <ligand>
        <name>Fe cation</name>
        <dbReference type="ChEBI" id="CHEBI:24875"/>
    </ligand>
</feature>
<evidence type="ECO:0000256" key="6">
    <source>
        <dbReference type="ARBA" id="ARBA00022878"/>
    </source>
</evidence>
<evidence type="ECO:0000256" key="10">
    <source>
        <dbReference type="ARBA" id="ARBA00023232"/>
    </source>
</evidence>